<evidence type="ECO:0000256" key="6">
    <source>
        <dbReference type="ARBA" id="ARBA00022729"/>
    </source>
</evidence>
<dbReference type="InterPro" id="IPR010255">
    <property type="entry name" value="Haem_peroxidase_sf"/>
</dbReference>
<name>A0A0D2P7B4_HYPSF</name>
<dbReference type="PRINTS" id="PR00462">
    <property type="entry name" value="LIGNINASE"/>
</dbReference>
<dbReference type="InterPro" id="IPR002016">
    <property type="entry name" value="Haem_peroxidase"/>
</dbReference>
<feature type="binding site" evidence="13">
    <location>
        <position position="219"/>
    </location>
    <ligand>
        <name>Ca(2+)</name>
        <dbReference type="ChEBI" id="CHEBI:29108"/>
        <label>2</label>
    </ligand>
</feature>
<dbReference type="InterPro" id="IPR044831">
    <property type="entry name" value="Ccp1-like"/>
</dbReference>
<feature type="site" description="Transition state stabilizer" evidence="14">
    <location>
        <position position="70"/>
    </location>
</feature>
<evidence type="ECO:0000256" key="12">
    <source>
        <dbReference type="PIRSR" id="PIRSR601621-1"/>
    </source>
</evidence>
<evidence type="ECO:0000259" key="18">
    <source>
        <dbReference type="PROSITE" id="PS50873"/>
    </source>
</evidence>
<keyword evidence="8 16" id="KW-0560">Oxidoreductase</keyword>
<keyword evidence="2" id="KW-0964">Secreted</keyword>
<keyword evidence="10" id="KW-0325">Glycoprotein</keyword>
<dbReference type="EMBL" id="KN817624">
    <property type="protein sequence ID" value="KJA16275.1"/>
    <property type="molecule type" value="Genomic_DNA"/>
</dbReference>
<evidence type="ECO:0000256" key="1">
    <source>
        <dbReference type="ARBA" id="ARBA00006089"/>
    </source>
</evidence>
<dbReference type="Proteomes" id="UP000054270">
    <property type="component" value="Unassembled WGS sequence"/>
</dbReference>
<dbReference type="GO" id="GO:0020037">
    <property type="term" value="F:heme binding"/>
    <property type="evidence" value="ECO:0007669"/>
    <property type="project" value="UniProtKB-UniRule"/>
</dbReference>
<dbReference type="PRINTS" id="PR00458">
    <property type="entry name" value="PEROXIDASE"/>
</dbReference>
<proteinExistence type="inferred from homology"/>
<evidence type="ECO:0000256" key="14">
    <source>
        <dbReference type="PIRSR" id="PIRSR601621-3"/>
    </source>
</evidence>
<keyword evidence="9 13" id="KW-0408">Iron</keyword>
<organism evidence="19 20">
    <name type="scientific">Hypholoma sublateritium (strain FD-334 SS-4)</name>
    <dbReference type="NCBI Taxonomy" id="945553"/>
    <lineage>
        <taxon>Eukaryota</taxon>
        <taxon>Fungi</taxon>
        <taxon>Dikarya</taxon>
        <taxon>Basidiomycota</taxon>
        <taxon>Agaricomycotina</taxon>
        <taxon>Agaricomycetes</taxon>
        <taxon>Agaricomycetidae</taxon>
        <taxon>Agaricales</taxon>
        <taxon>Agaricineae</taxon>
        <taxon>Strophariaceae</taxon>
        <taxon>Hypholoma</taxon>
    </lineage>
</organism>
<reference evidence="20" key="1">
    <citation type="submission" date="2014-04" db="EMBL/GenBank/DDBJ databases">
        <title>Evolutionary Origins and Diversification of the Mycorrhizal Mutualists.</title>
        <authorList>
            <consortium name="DOE Joint Genome Institute"/>
            <consortium name="Mycorrhizal Genomics Consortium"/>
            <person name="Kohler A."/>
            <person name="Kuo A."/>
            <person name="Nagy L.G."/>
            <person name="Floudas D."/>
            <person name="Copeland A."/>
            <person name="Barry K.W."/>
            <person name="Cichocki N."/>
            <person name="Veneault-Fourrey C."/>
            <person name="LaButti K."/>
            <person name="Lindquist E.A."/>
            <person name="Lipzen A."/>
            <person name="Lundell T."/>
            <person name="Morin E."/>
            <person name="Murat C."/>
            <person name="Riley R."/>
            <person name="Ohm R."/>
            <person name="Sun H."/>
            <person name="Tunlid A."/>
            <person name="Henrissat B."/>
            <person name="Grigoriev I.V."/>
            <person name="Hibbett D.S."/>
            <person name="Martin F."/>
        </authorList>
    </citation>
    <scope>NUCLEOTIDE SEQUENCE [LARGE SCALE GENOMIC DNA]</scope>
    <source>
        <strain evidence="20">FD-334 SS-4</strain>
    </source>
</reference>
<dbReference type="GO" id="GO:0034599">
    <property type="term" value="P:cellular response to oxidative stress"/>
    <property type="evidence" value="ECO:0007669"/>
    <property type="project" value="InterPro"/>
</dbReference>
<protein>
    <recommendedName>
        <fullName evidence="16">Peroxidase</fullName>
        <ecNumber evidence="16">1.11.1.-</ecNumber>
    </recommendedName>
</protein>
<feature type="disulfide bond" evidence="15">
    <location>
        <begin position="272"/>
        <end position="338"/>
    </location>
</feature>
<dbReference type="SUPFAM" id="SSF48113">
    <property type="entry name" value="Heme-dependent peroxidases"/>
    <property type="match status" value="1"/>
</dbReference>
<dbReference type="GO" id="GO:0000302">
    <property type="term" value="P:response to reactive oxygen species"/>
    <property type="evidence" value="ECO:0007669"/>
    <property type="project" value="TreeGrafter"/>
</dbReference>
<feature type="binding site" evidence="13">
    <location>
        <position position="89"/>
    </location>
    <ligand>
        <name>Ca(2+)</name>
        <dbReference type="ChEBI" id="CHEBI:29108"/>
        <label>1</label>
    </ligand>
</feature>
<evidence type="ECO:0000256" key="5">
    <source>
        <dbReference type="ARBA" id="ARBA00022723"/>
    </source>
</evidence>
<evidence type="ECO:0000256" key="3">
    <source>
        <dbReference type="ARBA" id="ARBA00022559"/>
    </source>
</evidence>
<dbReference type="AlphaFoldDB" id="A0A0D2P7B4"/>
<feature type="disulfide bond" evidence="15">
    <location>
        <begin position="61"/>
        <end position="143"/>
    </location>
</feature>
<dbReference type="OMA" id="WDVKYYS"/>
<evidence type="ECO:0000256" key="4">
    <source>
        <dbReference type="ARBA" id="ARBA00022617"/>
    </source>
</evidence>
<feature type="domain" description="Plant heme peroxidase family profile" evidence="18">
    <location>
        <begin position="108"/>
        <end position="342"/>
    </location>
</feature>
<evidence type="ECO:0000256" key="8">
    <source>
        <dbReference type="ARBA" id="ARBA00023002"/>
    </source>
</evidence>
<keyword evidence="20" id="KW-1185">Reference proteome</keyword>
<dbReference type="PANTHER" id="PTHR31356">
    <property type="entry name" value="THYLAKOID LUMENAL 29 KDA PROTEIN, CHLOROPLASTIC-RELATED"/>
    <property type="match status" value="1"/>
</dbReference>
<evidence type="ECO:0000256" key="13">
    <source>
        <dbReference type="PIRSR" id="PIRSR601621-2"/>
    </source>
</evidence>
<keyword evidence="6 16" id="KW-0732">Signal</keyword>
<evidence type="ECO:0000256" key="2">
    <source>
        <dbReference type="ARBA" id="ARBA00022525"/>
    </source>
</evidence>
<dbReference type="GO" id="GO:0046872">
    <property type="term" value="F:metal ion binding"/>
    <property type="evidence" value="ECO:0007669"/>
    <property type="project" value="UniProtKB-UniRule"/>
</dbReference>
<feature type="disulfide bond" evidence="15">
    <location>
        <begin position="42"/>
        <end position="308"/>
    </location>
</feature>
<dbReference type="GO" id="GO:0042744">
    <property type="term" value="P:hydrogen peroxide catabolic process"/>
    <property type="evidence" value="ECO:0007669"/>
    <property type="project" value="UniProtKB-KW"/>
</dbReference>
<sequence>MVFSPTLTSLVLALFPLASVNALRTKRTLCPDGVNTAVNPACCALFPVVQDLADNLFENECGDSAHGALRLVFHDAIGISPTLGGGGADGSIVIFNQTELENPANLGIDDILSTLSPFLFKHLDTLSAGDFVQLAGAVSLVQCPGAPRIPFFSGRAPPVAAAPTGLVPQPFDSVASILQRFGEVGFSPEEVVAVVGGSHSVAGADDIVPNMQGIPFDQTPSVFDTQIFVDVQLRGTLFTGEGGQQGEVETAVAGTVRLQSDSLLARDSSTSCAWQSFANNQSGIETAFGQAVLKLSLLGQVQSQLTDCSEVIPAAIAFTGGPATLPPGLTMNDIEQACPTAPFPTLSTQPGPATSVPPIPQADDDS</sequence>
<dbReference type="STRING" id="945553.A0A0D2P7B4"/>
<dbReference type="EC" id="1.11.1.-" evidence="16"/>
<keyword evidence="15" id="KW-1015">Disulfide bond</keyword>
<dbReference type="Pfam" id="PF00141">
    <property type="entry name" value="peroxidase"/>
    <property type="match status" value="1"/>
</dbReference>
<feature type="region of interest" description="Disordered" evidence="17">
    <location>
        <begin position="337"/>
        <end position="366"/>
    </location>
</feature>
<feature type="binding site" evidence="13">
    <location>
        <position position="224"/>
    </location>
    <ligand>
        <name>Ca(2+)</name>
        <dbReference type="ChEBI" id="CHEBI:29108"/>
        <label>2</label>
    </ligand>
</feature>
<feature type="chain" id="PRO_5006986432" description="Peroxidase" evidence="16">
    <location>
        <begin position="23"/>
        <end position="366"/>
    </location>
</feature>
<dbReference type="InterPro" id="IPR024589">
    <property type="entry name" value="Ligninase_C"/>
</dbReference>
<feature type="binding site" evidence="13">
    <location>
        <position position="200"/>
    </location>
    <ligand>
        <name>Ca(2+)</name>
        <dbReference type="ChEBI" id="CHEBI:29108"/>
        <label>2</label>
    </ligand>
</feature>
<evidence type="ECO:0000256" key="9">
    <source>
        <dbReference type="ARBA" id="ARBA00023004"/>
    </source>
</evidence>
<evidence type="ECO:0000256" key="15">
    <source>
        <dbReference type="PIRSR" id="PIRSR601621-4"/>
    </source>
</evidence>
<dbReference type="Gene3D" id="1.10.520.10">
    <property type="match status" value="1"/>
</dbReference>
<dbReference type="Gene3D" id="1.10.420.10">
    <property type="entry name" value="Peroxidase, domain 2"/>
    <property type="match status" value="1"/>
</dbReference>
<feature type="binding site" evidence="13">
    <location>
        <position position="87"/>
    </location>
    <ligand>
        <name>Ca(2+)</name>
        <dbReference type="ChEBI" id="CHEBI:29108"/>
        <label>1</label>
    </ligand>
</feature>
<keyword evidence="7 13" id="KW-0106">Calcium</keyword>
<dbReference type="OrthoDB" id="2113341at2759"/>
<keyword evidence="11" id="KW-0376">Hydrogen peroxide</keyword>
<keyword evidence="4 13" id="KW-0349">Heme</keyword>
<feature type="active site" description="Proton acceptor" evidence="12">
    <location>
        <position position="74"/>
    </location>
</feature>
<dbReference type="InterPro" id="IPR019794">
    <property type="entry name" value="Peroxidases_AS"/>
</dbReference>
<evidence type="ECO:0000313" key="19">
    <source>
        <dbReference type="EMBL" id="KJA16275.1"/>
    </source>
</evidence>
<feature type="disulfide bond" evidence="15">
    <location>
        <begin position="30"/>
        <end position="43"/>
    </location>
</feature>
<feature type="binding site" evidence="13">
    <location>
        <position position="75"/>
    </location>
    <ligand>
        <name>Ca(2+)</name>
        <dbReference type="ChEBI" id="CHEBI:29108"/>
        <label>1</label>
    </ligand>
</feature>
<feature type="binding site" description="axial binding residue" evidence="13">
    <location>
        <position position="199"/>
    </location>
    <ligand>
        <name>heme b</name>
        <dbReference type="ChEBI" id="CHEBI:60344"/>
    </ligand>
    <ligandPart>
        <name>Fe</name>
        <dbReference type="ChEBI" id="CHEBI:18248"/>
    </ligandPart>
</feature>
<feature type="signal peptide" evidence="16">
    <location>
        <begin position="1"/>
        <end position="22"/>
    </location>
</feature>
<dbReference type="Pfam" id="PF11895">
    <property type="entry name" value="Peroxidase_ext"/>
    <property type="match status" value="1"/>
</dbReference>
<comment type="cofactor">
    <cofactor evidence="13 16">
        <name>Ca(2+)</name>
        <dbReference type="ChEBI" id="CHEBI:29108"/>
    </cofactor>
    <text evidence="13 16">Binds 2 calcium ions per subunit.</text>
</comment>
<comment type="similarity">
    <text evidence="1 16">Belongs to the peroxidase family. Ligninase subfamily.</text>
</comment>
<accession>A0A0D2P7B4</accession>
<dbReference type="GO" id="GO:0004601">
    <property type="term" value="F:peroxidase activity"/>
    <property type="evidence" value="ECO:0007669"/>
    <property type="project" value="UniProtKB-KW"/>
</dbReference>
<evidence type="ECO:0000256" key="17">
    <source>
        <dbReference type="SAM" id="MobiDB-lite"/>
    </source>
</evidence>
<dbReference type="PANTHER" id="PTHR31356:SF66">
    <property type="entry name" value="CATALASE-PEROXIDASE"/>
    <property type="match status" value="1"/>
</dbReference>
<evidence type="ECO:0000256" key="11">
    <source>
        <dbReference type="ARBA" id="ARBA00023324"/>
    </source>
</evidence>
<evidence type="ECO:0000313" key="20">
    <source>
        <dbReference type="Proteomes" id="UP000054270"/>
    </source>
</evidence>
<evidence type="ECO:0000256" key="7">
    <source>
        <dbReference type="ARBA" id="ARBA00022837"/>
    </source>
</evidence>
<evidence type="ECO:0000256" key="10">
    <source>
        <dbReference type="ARBA" id="ARBA00023180"/>
    </source>
</evidence>
<feature type="binding site" evidence="13">
    <location>
        <position position="91"/>
    </location>
    <ligand>
        <name>Ca(2+)</name>
        <dbReference type="ChEBI" id="CHEBI:29108"/>
        <label>1</label>
    </ligand>
</feature>
<comment type="cofactor">
    <cofactor evidence="13">
        <name>heme b</name>
        <dbReference type="ChEBI" id="CHEBI:60344"/>
    </cofactor>
    <text evidence="13">Binds 1 heme b (iron(II)-protoporphyrin IX) group per subunit.</text>
</comment>
<dbReference type="InterPro" id="IPR001621">
    <property type="entry name" value="Ligninase"/>
</dbReference>
<dbReference type="PROSITE" id="PS50873">
    <property type="entry name" value="PEROXIDASE_4"/>
    <property type="match status" value="1"/>
</dbReference>
<keyword evidence="3 16" id="KW-0575">Peroxidase</keyword>
<feature type="binding site" evidence="13">
    <location>
        <position position="217"/>
    </location>
    <ligand>
        <name>Ca(2+)</name>
        <dbReference type="ChEBI" id="CHEBI:29108"/>
        <label>2</label>
    </ligand>
</feature>
<evidence type="ECO:0000256" key="16">
    <source>
        <dbReference type="RuleBase" id="RU363051"/>
    </source>
</evidence>
<keyword evidence="5 13" id="KW-0479">Metal-binding</keyword>
<dbReference type="PROSITE" id="PS00436">
    <property type="entry name" value="PEROXIDASE_2"/>
    <property type="match status" value="1"/>
</dbReference>
<gene>
    <name evidence="19" type="ORF">HYPSUDRAFT_47473</name>
</gene>